<name>A0ABQ2PCF9_9NEIS</name>
<reference evidence="2" key="1">
    <citation type="journal article" date="2019" name="Int. J. Syst. Evol. Microbiol.">
        <title>The Global Catalogue of Microorganisms (GCM) 10K type strain sequencing project: providing services to taxonomists for standard genome sequencing and annotation.</title>
        <authorList>
            <consortium name="The Broad Institute Genomics Platform"/>
            <consortium name="The Broad Institute Genome Sequencing Center for Infectious Disease"/>
            <person name="Wu L."/>
            <person name="Ma J."/>
        </authorList>
    </citation>
    <scope>NUCLEOTIDE SEQUENCE [LARGE SCALE GENOMIC DNA]</scope>
    <source>
        <strain evidence="2">CGMCC 1.8859</strain>
    </source>
</reference>
<evidence type="ECO:0000313" key="2">
    <source>
        <dbReference type="Proteomes" id="UP000637267"/>
    </source>
</evidence>
<dbReference type="RefSeq" id="WP_188705204.1">
    <property type="nucleotide sequence ID" value="NZ_BMLX01000004.1"/>
</dbReference>
<proteinExistence type="predicted"/>
<gene>
    <name evidence="1" type="ORF">GCM10010970_30310</name>
</gene>
<comment type="caution">
    <text evidence="1">The sequence shown here is derived from an EMBL/GenBank/DDBJ whole genome shotgun (WGS) entry which is preliminary data.</text>
</comment>
<sequence>MWLEHGEFQLSYLKQIRMTLHRDHTGTKVIASGAGATFELVGVREVMLSFEHPQAKCINS</sequence>
<keyword evidence="2" id="KW-1185">Reference proteome</keyword>
<dbReference type="EMBL" id="BMLX01000004">
    <property type="protein sequence ID" value="GGP23031.1"/>
    <property type="molecule type" value="Genomic_DNA"/>
</dbReference>
<accession>A0ABQ2PCF9</accession>
<organism evidence="1 2">
    <name type="scientific">Silvimonas iriomotensis</name>
    <dbReference type="NCBI Taxonomy" id="449662"/>
    <lineage>
        <taxon>Bacteria</taxon>
        <taxon>Pseudomonadati</taxon>
        <taxon>Pseudomonadota</taxon>
        <taxon>Betaproteobacteria</taxon>
        <taxon>Neisseriales</taxon>
        <taxon>Chitinibacteraceae</taxon>
        <taxon>Silvimonas</taxon>
    </lineage>
</organism>
<evidence type="ECO:0000313" key="1">
    <source>
        <dbReference type="EMBL" id="GGP23031.1"/>
    </source>
</evidence>
<dbReference type="Proteomes" id="UP000637267">
    <property type="component" value="Unassembled WGS sequence"/>
</dbReference>
<protein>
    <submittedName>
        <fullName evidence="1">Uncharacterized protein</fullName>
    </submittedName>
</protein>